<evidence type="ECO:0000256" key="1">
    <source>
        <dbReference type="SAM" id="Phobius"/>
    </source>
</evidence>
<evidence type="ECO:0000313" key="2">
    <source>
        <dbReference type="EMBL" id="CAB4595679.1"/>
    </source>
</evidence>
<organism evidence="2">
    <name type="scientific">freshwater metagenome</name>
    <dbReference type="NCBI Taxonomy" id="449393"/>
    <lineage>
        <taxon>unclassified sequences</taxon>
        <taxon>metagenomes</taxon>
        <taxon>ecological metagenomes</taxon>
    </lineage>
</organism>
<keyword evidence="1" id="KW-0472">Membrane</keyword>
<gene>
    <name evidence="2" type="ORF">UFOPK1807_00525</name>
</gene>
<keyword evidence="1" id="KW-1133">Transmembrane helix</keyword>
<feature type="transmembrane region" description="Helical" evidence="1">
    <location>
        <begin position="274"/>
        <end position="292"/>
    </location>
</feature>
<name>A0A6J6G7D2_9ZZZZ</name>
<protein>
    <submittedName>
        <fullName evidence="2">Unannotated protein</fullName>
    </submittedName>
</protein>
<feature type="transmembrane region" description="Helical" evidence="1">
    <location>
        <begin position="307"/>
        <end position="329"/>
    </location>
</feature>
<keyword evidence="1" id="KW-0812">Transmembrane</keyword>
<accession>A0A6J6G7D2</accession>
<dbReference type="EMBL" id="CAEZUI010000049">
    <property type="protein sequence ID" value="CAB4595679.1"/>
    <property type="molecule type" value="Genomic_DNA"/>
</dbReference>
<reference evidence="2" key="1">
    <citation type="submission" date="2020-05" db="EMBL/GenBank/DDBJ databases">
        <authorList>
            <person name="Chiriac C."/>
            <person name="Salcher M."/>
            <person name="Ghai R."/>
            <person name="Kavagutti S V."/>
        </authorList>
    </citation>
    <scope>NUCLEOTIDE SEQUENCE</scope>
</reference>
<dbReference type="AlphaFoldDB" id="A0A6J6G7D2"/>
<sequence length="336" mass="38445">MNRMTFGIFDLGAGKLLSISPIDKSRVNKRMVGGDGNLSGTQVEKPEVIASGQNWKFLSDGFGVGYLFIYSDSTPANALSGLITKSKVFDDLADQELAELRSELQPIIGEREPGWWHHVVDESIHLSEAFFVGSKPIQFDGSELKHGYGFSAVSHFSIDDERIVNALICAHREWFFIDKDNRALTSILLAGAHTENQQRDILDYMRAQMMRNILLNEQVLFLAGLEIQIYDELREAWSIPDLVIKLESRIREIHEIVRIELSEVEAKKNERRNLWLTLITILTGFQMIWSLWDFVFERTNLILLSNYWRLGMAAVSIFSIGTIVIRFLLPLRRVKN</sequence>
<proteinExistence type="predicted"/>